<reference evidence="8" key="1">
    <citation type="submission" date="2019-08" db="EMBL/GenBank/DDBJ databases">
        <authorList>
            <person name="Kucharzyk K."/>
            <person name="Murdoch R.W."/>
            <person name="Higgins S."/>
            <person name="Loffler F."/>
        </authorList>
    </citation>
    <scope>NUCLEOTIDE SEQUENCE</scope>
</reference>
<dbReference type="AlphaFoldDB" id="A0A645JCC8"/>
<accession>A0A645JCC8</accession>
<evidence type="ECO:0000259" key="7">
    <source>
        <dbReference type="Pfam" id="PF05140"/>
    </source>
</evidence>
<evidence type="ECO:0000256" key="3">
    <source>
        <dbReference type="ARBA" id="ARBA00022748"/>
    </source>
</evidence>
<dbReference type="InterPro" id="IPR023494">
    <property type="entry name" value="Cyt_c_bgen_Ccs1/CcsB/ResB"/>
</dbReference>
<keyword evidence="3" id="KW-0201">Cytochrome c-type biogenesis</keyword>
<dbReference type="Pfam" id="PF05140">
    <property type="entry name" value="ResB"/>
    <property type="match status" value="1"/>
</dbReference>
<evidence type="ECO:0000256" key="2">
    <source>
        <dbReference type="ARBA" id="ARBA00022692"/>
    </source>
</evidence>
<gene>
    <name evidence="8" type="ORF">SDC9_205752</name>
</gene>
<organism evidence="8">
    <name type="scientific">bioreactor metagenome</name>
    <dbReference type="NCBI Taxonomy" id="1076179"/>
    <lineage>
        <taxon>unclassified sequences</taxon>
        <taxon>metagenomes</taxon>
        <taxon>ecological metagenomes</taxon>
    </lineage>
</organism>
<dbReference type="GO" id="GO:0016020">
    <property type="term" value="C:membrane"/>
    <property type="evidence" value="ECO:0007669"/>
    <property type="project" value="UniProtKB-SubCell"/>
</dbReference>
<feature type="transmembrane region" description="Helical" evidence="6">
    <location>
        <begin position="20"/>
        <end position="39"/>
    </location>
</feature>
<dbReference type="PANTHER" id="PTHR31566">
    <property type="entry name" value="CYTOCHROME C BIOGENESIS PROTEIN CCS1, CHLOROPLASTIC"/>
    <property type="match status" value="1"/>
</dbReference>
<comment type="caution">
    <text evidence="8">The sequence shown here is derived from an EMBL/GenBank/DDBJ whole genome shotgun (WGS) entry which is preliminary data.</text>
</comment>
<dbReference type="PANTHER" id="PTHR31566:SF0">
    <property type="entry name" value="CYTOCHROME C BIOGENESIS PROTEIN CCS1, CHLOROPLASTIC"/>
    <property type="match status" value="1"/>
</dbReference>
<dbReference type="GO" id="GO:0017004">
    <property type="term" value="P:cytochrome complex assembly"/>
    <property type="evidence" value="ECO:0007669"/>
    <property type="project" value="UniProtKB-KW"/>
</dbReference>
<dbReference type="InterPro" id="IPR007816">
    <property type="entry name" value="ResB-like_domain"/>
</dbReference>
<protein>
    <recommendedName>
        <fullName evidence="7">ResB-like domain-containing protein</fullName>
    </recommendedName>
</protein>
<evidence type="ECO:0000256" key="1">
    <source>
        <dbReference type="ARBA" id="ARBA00004141"/>
    </source>
</evidence>
<keyword evidence="4 6" id="KW-1133">Transmembrane helix</keyword>
<evidence type="ECO:0000256" key="4">
    <source>
        <dbReference type="ARBA" id="ARBA00022989"/>
    </source>
</evidence>
<sequence length="82" mass="9363">MHYDEVKASGLQLTRSPGKNVVYLGSFLLTLGVFFMLFVRERRVWLRIKPGHALLAMSSAKHTIDFEKEFTQHAQALDTLAK</sequence>
<keyword evidence="5 6" id="KW-0472">Membrane</keyword>
<keyword evidence="2 6" id="KW-0812">Transmembrane</keyword>
<dbReference type="EMBL" id="VSSQ01130343">
    <property type="protein sequence ID" value="MPN58054.1"/>
    <property type="molecule type" value="Genomic_DNA"/>
</dbReference>
<name>A0A645JCC8_9ZZZZ</name>
<comment type="subcellular location">
    <subcellularLocation>
        <location evidence="1">Membrane</location>
        <topology evidence="1">Multi-pass membrane protein</topology>
    </subcellularLocation>
</comment>
<evidence type="ECO:0000313" key="8">
    <source>
        <dbReference type="EMBL" id="MPN58054.1"/>
    </source>
</evidence>
<proteinExistence type="predicted"/>
<evidence type="ECO:0000256" key="5">
    <source>
        <dbReference type="ARBA" id="ARBA00023136"/>
    </source>
</evidence>
<evidence type="ECO:0000256" key="6">
    <source>
        <dbReference type="SAM" id="Phobius"/>
    </source>
</evidence>
<feature type="domain" description="ResB-like" evidence="7">
    <location>
        <begin position="3"/>
        <end position="70"/>
    </location>
</feature>